<feature type="short sequence motif" description="HXTX 1" evidence="2">
    <location>
        <begin position="40"/>
        <end position="43"/>
    </location>
</feature>
<dbReference type="HAMAP" id="MF_01940">
    <property type="entry name" value="RNA_CPDase"/>
    <property type="match status" value="1"/>
</dbReference>
<evidence type="ECO:0000256" key="1">
    <source>
        <dbReference type="ARBA" id="ARBA00022801"/>
    </source>
</evidence>
<feature type="active site" description="Proton donor" evidence="2">
    <location>
        <position position="40"/>
    </location>
</feature>
<proteinExistence type="inferred from homology"/>
<name>A0A1F5RJ01_9BACT</name>
<dbReference type="InterPro" id="IPR004175">
    <property type="entry name" value="RNA_CPDase"/>
</dbReference>
<dbReference type="InterPro" id="IPR009097">
    <property type="entry name" value="Cyclic_Pdiesterase"/>
</dbReference>
<feature type="domain" description="Phosphoesterase HXTX" evidence="3">
    <location>
        <begin position="96"/>
        <end position="175"/>
    </location>
</feature>
<feature type="active site" description="Proton acceptor" evidence="2">
    <location>
        <position position="127"/>
    </location>
</feature>
<reference evidence="4 5" key="1">
    <citation type="journal article" date="2016" name="Nat. Commun.">
        <title>Thousands of microbial genomes shed light on interconnected biogeochemical processes in an aquifer system.</title>
        <authorList>
            <person name="Anantharaman K."/>
            <person name="Brown C.T."/>
            <person name="Hug L.A."/>
            <person name="Sharon I."/>
            <person name="Castelle C.J."/>
            <person name="Probst A.J."/>
            <person name="Thomas B.C."/>
            <person name="Singh A."/>
            <person name="Wilkins M.J."/>
            <person name="Karaoz U."/>
            <person name="Brodie E.L."/>
            <person name="Williams K.H."/>
            <person name="Hubbard S.S."/>
            <person name="Banfield J.F."/>
        </authorList>
    </citation>
    <scope>NUCLEOTIDE SEQUENCE [LARGE SCALE GENOMIC DNA]</scope>
</reference>
<evidence type="ECO:0000313" key="4">
    <source>
        <dbReference type="EMBL" id="OGF14365.1"/>
    </source>
</evidence>
<evidence type="ECO:0000256" key="2">
    <source>
        <dbReference type="HAMAP-Rule" id="MF_01940"/>
    </source>
</evidence>
<dbReference type="PANTHER" id="PTHR35561">
    <property type="entry name" value="RNA 2',3'-CYCLIC PHOSPHODIESTERASE"/>
    <property type="match status" value="1"/>
</dbReference>
<dbReference type="GO" id="GO:0016874">
    <property type="term" value="F:ligase activity"/>
    <property type="evidence" value="ECO:0007669"/>
    <property type="project" value="UniProtKB-KW"/>
</dbReference>
<dbReference type="Gene3D" id="3.90.1140.10">
    <property type="entry name" value="Cyclic phosphodiesterase"/>
    <property type="match status" value="1"/>
</dbReference>
<dbReference type="GO" id="GO:0008664">
    <property type="term" value="F:RNA 2',3'-cyclic 3'-phosphodiesterase activity"/>
    <property type="evidence" value="ECO:0007669"/>
    <property type="project" value="UniProtKB-EC"/>
</dbReference>
<sequence length="184" mass="20212">MRCFIALELPLEIKIKLGDIIGQLKKTGADVKWVDPANIHLTLKFLGETPEADALRAGLALSTLKGKFKAIDSGLGGLGAFPSVDRPKVIWAGLSQGAEEIKEIYRQVEKLTADISQEDKAREFSPHLTLGRVRSNKNLMQLRDAINQAVILQKGFEFNRLVLLKSTLTSEGAIYSELNGVELV</sequence>
<dbReference type="AlphaFoldDB" id="A0A1F5RJ01"/>
<keyword evidence="4" id="KW-0436">Ligase</keyword>
<comment type="similarity">
    <text evidence="2">Belongs to the 2H phosphoesterase superfamily. ThpR family.</text>
</comment>
<comment type="function">
    <text evidence="2">Hydrolyzes RNA 2',3'-cyclic phosphodiester to an RNA 2'-phosphomonoester.</text>
</comment>
<protein>
    <recommendedName>
        <fullName evidence="2">RNA 2',3'-cyclic phosphodiesterase</fullName>
        <shortName evidence="2">RNA 2',3'-CPDase</shortName>
        <ecNumber evidence="2">3.1.4.58</ecNumber>
    </recommendedName>
</protein>
<dbReference type="SUPFAM" id="SSF55144">
    <property type="entry name" value="LigT-like"/>
    <property type="match status" value="1"/>
</dbReference>
<gene>
    <name evidence="4" type="ORF">A2024_10160</name>
</gene>
<feature type="short sequence motif" description="HXTX 2" evidence="2">
    <location>
        <begin position="127"/>
        <end position="130"/>
    </location>
</feature>
<accession>A0A1F5RJ01</accession>
<dbReference type="Pfam" id="PF02834">
    <property type="entry name" value="LigT_PEase"/>
    <property type="match status" value="2"/>
</dbReference>
<dbReference type="NCBIfam" id="TIGR02258">
    <property type="entry name" value="2_5_ligase"/>
    <property type="match status" value="1"/>
</dbReference>
<comment type="catalytic activity">
    <reaction evidence="2">
        <text>a 3'-end 2',3'-cyclophospho-ribonucleotide-RNA + H2O = a 3'-end 2'-phospho-ribonucleotide-RNA + H(+)</text>
        <dbReference type="Rhea" id="RHEA:11828"/>
        <dbReference type="Rhea" id="RHEA-COMP:10464"/>
        <dbReference type="Rhea" id="RHEA-COMP:17353"/>
        <dbReference type="ChEBI" id="CHEBI:15377"/>
        <dbReference type="ChEBI" id="CHEBI:15378"/>
        <dbReference type="ChEBI" id="CHEBI:83064"/>
        <dbReference type="ChEBI" id="CHEBI:173113"/>
        <dbReference type="EC" id="3.1.4.58"/>
    </reaction>
</comment>
<evidence type="ECO:0000259" key="3">
    <source>
        <dbReference type="Pfam" id="PF02834"/>
    </source>
</evidence>
<keyword evidence="1 2" id="KW-0378">Hydrolase</keyword>
<organism evidence="4 5">
    <name type="scientific">Candidatus Edwardsbacteria bacterium GWF2_54_11</name>
    <dbReference type="NCBI Taxonomy" id="1817851"/>
    <lineage>
        <taxon>Bacteria</taxon>
        <taxon>Candidatus Edwardsiibacteriota</taxon>
    </lineage>
</organism>
<evidence type="ECO:0000313" key="5">
    <source>
        <dbReference type="Proteomes" id="UP000177230"/>
    </source>
</evidence>
<comment type="caution">
    <text evidence="4">The sequence shown here is derived from an EMBL/GenBank/DDBJ whole genome shotgun (WGS) entry which is preliminary data.</text>
</comment>
<dbReference type="EMBL" id="MFFM01000003">
    <property type="protein sequence ID" value="OGF14365.1"/>
    <property type="molecule type" value="Genomic_DNA"/>
</dbReference>
<dbReference type="EC" id="3.1.4.58" evidence="2"/>
<feature type="domain" description="Phosphoesterase HXTX" evidence="3">
    <location>
        <begin position="9"/>
        <end position="91"/>
    </location>
</feature>
<dbReference type="PANTHER" id="PTHR35561:SF1">
    <property type="entry name" value="RNA 2',3'-CYCLIC PHOSPHODIESTERASE"/>
    <property type="match status" value="1"/>
</dbReference>
<dbReference type="Proteomes" id="UP000177230">
    <property type="component" value="Unassembled WGS sequence"/>
</dbReference>
<dbReference type="InterPro" id="IPR014051">
    <property type="entry name" value="Phosphoesterase_HXTX"/>
</dbReference>
<dbReference type="GO" id="GO:0004113">
    <property type="term" value="F:2',3'-cyclic-nucleotide 3'-phosphodiesterase activity"/>
    <property type="evidence" value="ECO:0007669"/>
    <property type="project" value="InterPro"/>
</dbReference>